<dbReference type="Proteomes" id="UP000887574">
    <property type="component" value="Unplaced"/>
</dbReference>
<dbReference type="WBParaSite" id="jg9967">
    <property type="protein sequence ID" value="jg9967"/>
    <property type="gene ID" value="jg9967"/>
</dbReference>
<proteinExistence type="predicted"/>
<keyword evidence="1" id="KW-0723">Serine/threonine-protein kinase</keyword>
<keyword evidence="5" id="KW-0067">ATP-binding</keyword>
<dbReference type="GO" id="GO:0005524">
    <property type="term" value="F:ATP binding"/>
    <property type="evidence" value="ECO:0007669"/>
    <property type="project" value="UniProtKB-KW"/>
</dbReference>
<keyword evidence="2" id="KW-0808">Transferase</keyword>
<dbReference type="SUPFAM" id="SSF56112">
    <property type="entry name" value="Protein kinase-like (PK-like)"/>
    <property type="match status" value="1"/>
</dbReference>
<dbReference type="InterPro" id="IPR000719">
    <property type="entry name" value="Prot_kinase_dom"/>
</dbReference>
<protein>
    <submittedName>
        <fullName evidence="8">Protein kinase domain-containing protein</fullName>
    </submittedName>
</protein>
<evidence type="ECO:0000313" key="7">
    <source>
        <dbReference type="Proteomes" id="UP000887574"/>
    </source>
</evidence>
<dbReference type="Gene3D" id="3.10.20.90">
    <property type="entry name" value="Phosphatidylinositol 3-kinase Catalytic Subunit, Chain A, domain 1"/>
    <property type="match status" value="1"/>
</dbReference>
<accession>A0A915EVH8</accession>
<evidence type="ECO:0000256" key="1">
    <source>
        <dbReference type="ARBA" id="ARBA00022527"/>
    </source>
</evidence>
<evidence type="ECO:0000256" key="2">
    <source>
        <dbReference type="ARBA" id="ARBA00022679"/>
    </source>
</evidence>
<evidence type="ECO:0000313" key="8">
    <source>
        <dbReference type="WBParaSite" id="jg9967"/>
    </source>
</evidence>
<evidence type="ECO:0000256" key="5">
    <source>
        <dbReference type="ARBA" id="ARBA00022840"/>
    </source>
</evidence>
<dbReference type="AlphaFoldDB" id="A0A915EVH8"/>
<dbReference type="Gene3D" id="1.10.510.10">
    <property type="entry name" value="Transferase(Phosphotransferase) domain 1"/>
    <property type="match status" value="1"/>
</dbReference>
<sequence>MSESGDQTSTTEAGVMLALPANNAETLSSVHFRVKFGTSMGKLKKSYAERTVVFVNALRFLFDGRYITHERKRNYYVLKPDIESNLNRILPALAMEYKAKFEGLETVQFLGETEFFSEYDETAVYIIMELVKGGTTIQTHLQACSQSERKMDYRLIIAEIVLIVSEMHSKGVVHNDICLQNVMLDESGHATLIYFGNSMILSTHEKMYTRCRFYQGSK</sequence>
<dbReference type="InterPro" id="IPR011009">
    <property type="entry name" value="Kinase-like_dom_sf"/>
</dbReference>
<keyword evidence="3" id="KW-0547">Nucleotide-binding</keyword>
<dbReference type="Pfam" id="PF00069">
    <property type="entry name" value="Pkinase"/>
    <property type="match status" value="1"/>
</dbReference>
<evidence type="ECO:0000256" key="4">
    <source>
        <dbReference type="ARBA" id="ARBA00022777"/>
    </source>
</evidence>
<dbReference type="Gene3D" id="3.30.200.20">
    <property type="entry name" value="Phosphorylase Kinase, domain 1"/>
    <property type="match status" value="1"/>
</dbReference>
<organism evidence="7 8">
    <name type="scientific">Ditylenchus dipsaci</name>
    <dbReference type="NCBI Taxonomy" id="166011"/>
    <lineage>
        <taxon>Eukaryota</taxon>
        <taxon>Metazoa</taxon>
        <taxon>Ecdysozoa</taxon>
        <taxon>Nematoda</taxon>
        <taxon>Chromadorea</taxon>
        <taxon>Rhabditida</taxon>
        <taxon>Tylenchina</taxon>
        <taxon>Tylenchomorpha</taxon>
        <taxon>Sphaerularioidea</taxon>
        <taxon>Anguinidae</taxon>
        <taxon>Anguininae</taxon>
        <taxon>Ditylenchus</taxon>
    </lineage>
</organism>
<reference evidence="8" key="1">
    <citation type="submission" date="2022-11" db="UniProtKB">
        <authorList>
            <consortium name="WormBaseParasite"/>
        </authorList>
    </citation>
    <scope>IDENTIFICATION</scope>
</reference>
<keyword evidence="7" id="KW-1185">Reference proteome</keyword>
<evidence type="ECO:0000256" key="3">
    <source>
        <dbReference type="ARBA" id="ARBA00022741"/>
    </source>
</evidence>
<dbReference type="GO" id="GO:0004674">
    <property type="term" value="F:protein serine/threonine kinase activity"/>
    <property type="evidence" value="ECO:0007669"/>
    <property type="project" value="UniProtKB-KW"/>
</dbReference>
<dbReference type="PANTHER" id="PTHR24351">
    <property type="entry name" value="RIBOSOMAL PROTEIN S6 KINASE"/>
    <property type="match status" value="1"/>
</dbReference>
<name>A0A915EVH8_9BILA</name>
<evidence type="ECO:0000259" key="6">
    <source>
        <dbReference type="PROSITE" id="PS50011"/>
    </source>
</evidence>
<dbReference type="InterPro" id="IPR008266">
    <property type="entry name" value="Tyr_kinase_AS"/>
</dbReference>
<dbReference type="SUPFAM" id="SSF54236">
    <property type="entry name" value="Ubiquitin-like"/>
    <property type="match status" value="1"/>
</dbReference>
<dbReference type="PROSITE" id="PS50011">
    <property type="entry name" value="PROTEIN_KINASE_DOM"/>
    <property type="match status" value="1"/>
</dbReference>
<dbReference type="PROSITE" id="PS00109">
    <property type="entry name" value="PROTEIN_KINASE_TYR"/>
    <property type="match status" value="1"/>
</dbReference>
<feature type="domain" description="Protein kinase" evidence="6">
    <location>
        <begin position="1"/>
        <end position="218"/>
    </location>
</feature>
<keyword evidence="4" id="KW-0418">Kinase</keyword>
<dbReference type="InterPro" id="IPR029071">
    <property type="entry name" value="Ubiquitin-like_domsf"/>
</dbReference>